<dbReference type="EMBL" id="QGNW01001878">
    <property type="protein sequence ID" value="RVW28788.1"/>
    <property type="molecule type" value="Genomic_DNA"/>
</dbReference>
<protein>
    <recommendedName>
        <fullName evidence="3">Reverse transcriptase Ty1/copia-type domain-containing protein</fullName>
    </recommendedName>
</protein>
<accession>A0A438CZZ3</accession>
<comment type="caution">
    <text evidence="1">The sequence shown here is derived from an EMBL/GenBank/DDBJ whole genome shotgun (WGS) entry which is preliminary data.</text>
</comment>
<sequence length="144" mass="16204">MDVKTTFLNGKLDEEIYMDQPIHFEVEGQELKVFGAKRLNWLRLWPTDSTGLNRRPVSLVRSRSGRGRHKNLLSLLVAFSSRSSLTLVRSRSCRGPVEATITCHALNAPTASDPVDLCSSGRGYFMLFLSPSLETYKLRAPLHL</sequence>
<evidence type="ECO:0000313" key="2">
    <source>
        <dbReference type="Proteomes" id="UP000288805"/>
    </source>
</evidence>
<proteinExistence type="predicted"/>
<organism evidence="1 2">
    <name type="scientific">Vitis vinifera</name>
    <name type="common">Grape</name>
    <dbReference type="NCBI Taxonomy" id="29760"/>
    <lineage>
        <taxon>Eukaryota</taxon>
        <taxon>Viridiplantae</taxon>
        <taxon>Streptophyta</taxon>
        <taxon>Embryophyta</taxon>
        <taxon>Tracheophyta</taxon>
        <taxon>Spermatophyta</taxon>
        <taxon>Magnoliopsida</taxon>
        <taxon>eudicotyledons</taxon>
        <taxon>Gunneridae</taxon>
        <taxon>Pentapetalae</taxon>
        <taxon>rosids</taxon>
        <taxon>Vitales</taxon>
        <taxon>Vitaceae</taxon>
        <taxon>Viteae</taxon>
        <taxon>Vitis</taxon>
    </lineage>
</organism>
<reference evidence="1 2" key="1">
    <citation type="journal article" date="2018" name="PLoS Genet.">
        <title>Population sequencing reveals clonal diversity and ancestral inbreeding in the grapevine cultivar Chardonnay.</title>
        <authorList>
            <person name="Roach M.J."/>
            <person name="Johnson D.L."/>
            <person name="Bohlmann J."/>
            <person name="van Vuuren H.J."/>
            <person name="Jones S.J."/>
            <person name="Pretorius I.S."/>
            <person name="Schmidt S.A."/>
            <person name="Borneman A.R."/>
        </authorList>
    </citation>
    <scope>NUCLEOTIDE SEQUENCE [LARGE SCALE GENOMIC DNA]</scope>
    <source>
        <strain evidence="2">cv. Chardonnay</strain>
        <tissue evidence="1">Leaf</tissue>
    </source>
</reference>
<evidence type="ECO:0008006" key="3">
    <source>
        <dbReference type="Google" id="ProtNLM"/>
    </source>
</evidence>
<name>A0A438CZZ3_VITVI</name>
<evidence type="ECO:0000313" key="1">
    <source>
        <dbReference type="EMBL" id="RVW28788.1"/>
    </source>
</evidence>
<dbReference type="Proteomes" id="UP000288805">
    <property type="component" value="Unassembled WGS sequence"/>
</dbReference>
<dbReference type="AlphaFoldDB" id="A0A438CZZ3"/>
<gene>
    <name evidence="1" type="ORF">CK203_108262</name>
</gene>